<evidence type="ECO:0000256" key="2">
    <source>
        <dbReference type="SAM" id="Phobius"/>
    </source>
</evidence>
<evidence type="ECO:0000313" key="6">
    <source>
        <dbReference type="EMBL" id="PSS00519.1"/>
    </source>
</evidence>
<dbReference type="InterPro" id="IPR055011">
    <property type="entry name" value="Tag1_C"/>
</dbReference>
<dbReference type="PANTHER" id="PTHR35895">
    <property type="entry name" value="CHROMOSOME 16, WHOLE GENOME SHOTGUN SEQUENCE"/>
    <property type="match status" value="1"/>
</dbReference>
<dbReference type="Pfam" id="PF26174">
    <property type="entry name" value="LEA-2_1"/>
    <property type="match status" value="1"/>
</dbReference>
<evidence type="ECO:0000259" key="5">
    <source>
        <dbReference type="Pfam" id="PF26153"/>
    </source>
</evidence>
<feature type="domain" description="Tag1-like fifth Ig-like" evidence="5">
    <location>
        <begin position="728"/>
        <end position="838"/>
    </location>
</feature>
<feature type="domain" description="Tag1 C-terminal" evidence="3">
    <location>
        <begin position="456"/>
        <end position="570"/>
    </location>
</feature>
<dbReference type="PANTHER" id="PTHR35895:SF3">
    <property type="entry name" value="PRE-RRNA PROCESSING PROTEIN"/>
    <property type="match status" value="1"/>
</dbReference>
<evidence type="ECO:0008006" key="8">
    <source>
        <dbReference type="Google" id="ProtNLM"/>
    </source>
</evidence>
<organism evidence="6 7">
    <name type="scientific">Coniella lustricola</name>
    <dbReference type="NCBI Taxonomy" id="2025994"/>
    <lineage>
        <taxon>Eukaryota</taxon>
        <taxon>Fungi</taxon>
        <taxon>Dikarya</taxon>
        <taxon>Ascomycota</taxon>
        <taxon>Pezizomycotina</taxon>
        <taxon>Sordariomycetes</taxon>
        <taxon>Sordariomycetidae</taxon>
        <taxon>Diaporthales</taxon>
        <taxon>Schizoparmaceae</taxon>
        <taxon>Coniella</taxon>
    </lineage>
</organism>
<sequence>MADSERSPLLVTRDVDGESHPEPGNESTPLLSGRDSPRYDGNDSQRPQADDSASIRSRRSNPASKSAARRRWPSIIAMVILAILSITIMVVAFFAPAAVEEYAKEAAVLEPTNLSLESITTDGVRARIKANFRLDRSKVEKDHVRRVGSVATWFVRELATEATRVNVYLPEYDNILLGSTDIPPITLKIDGQNTVIDFVAELVPGAAEGIRMIANEWLEGRLNQLRIMGKADLKLKTGIIPLGTHTVSESLIFEGGGEGGLPPYNITRLFFRDIDNHTVGAEVSISAYNKWPVAFNIPPLAFEILLANCDLHDPYIQVADALTETVVIKPRSNAVANVHGVVGKLPDSLTRRCPDSGTTPLDRLLKQYLGGESPPVYVRGKRHPTGGTPEWLNEIMSQVIVPVPFPERSFNDLIRNFSLTETHFSLPDPMAEPGDPDANPKVSGTIQAIANLPQEMNFGINVTHIRASADVLYKSQKLGVLDLRKWQPANSTKIEANHGDGLDLMIRSRIKDAPLNVTDADVFTEVIQELIFNGKTVHLEIKALVDVEIETVLGELVLRDIPAEGTIPVKPIFHGGSSKHDLLASLRPEVGFIKILETTPSSIRLEALVNITNPTAYTASIPYISAHILCNGSIIGELVAENLDITTGNNSYLMVQAKWEPSAGGDEAKAIGREFLSQYISGFNTTLSVQAHRDTIPGQPLLGEALSHFKLTIPAPRLSLPGSSPPARKGHFIRDAIFHLLSSSAQFTLASPLQYNTIYVEYINATAFYNHTEPVGRIIYELPIAAPPGLSRTPRLPVDWSVGSIGRDKVRKALGGGLKLDATATVAVRIGQWRERVWYVGQGIGASVRL</sequence>
<evidence type="ECO:0000256" key="1">
    <source>
        <dbReference type="SAM" id="MobiDB-lite"/>
    </source>
</evidence>
<keyword evidence="7" id="KW-1185">Reference proteome</keyword>
<keyword evidence="2" id="KW-1133">Transmembrane helix</keyword>
<dbReference type="Pfam" id="PF22786">
    <property type="entry name" value="Tag1_C"/>
    <property type="match status" value="1"/>
</dbReference>
<name>A0A2T3AIX2_9PEZI</name>
<reference evidence="6 7" key="1">
    <citation type="journal article" date="2018" name="Mycol. Prog.">
        <title>Coniella lustricola, a new species from submerged detritus.</title>
        <authorList>
            <person name="Raudabaugh D.B."/>
            <person name="Iturriaga T."/>
            <person name="Carver A."/>
            <person name="Mondo S."/>
            <person name="Pangilinan J."/>
            <person name="Lipzen A."/>
            <person name="He G."/>
            <person name="Amirebrahimi M."/>
            <person name="Grigoriev I.V."/>
            <person name="Miller A.N."/>
        </authorList>
    </citation>
    <scope>NUCLEOTIDE SEQUENCE [LARGE SCALE GENOMIC DNA]</scope>
    <source>
        <strain evidence="6 7">B22-T-1</strain>
    </source>
</reference>
<dbReference type="InterPro" id="IPR059066">
    <property type="entry name" value="Ig_Tag1-like_5th"/>
</dbReference>
<dbReference type="EMBL" id="KZ678383">
    <property type="protein sequence ID" value="PSS00519.1"/>
    <property type="molecule type" value="Genomic_DNA"/>
</dbReference>
<dbReference type="Pfam" id="PF26150">
    <property type="entry name" value="LEA-2_4"/>
    <property type="match status" value="1"/>
</dbReference>
<proteinExistence type="predicted"/>
<evidence type="ECO:0000313" key="7">
    <source>
        <dbReference type="Proteomes" id="UP000241462"/>
    </source>
</evidence>
<dbReference type="GO" id="GO:0000329">
    <property type="term" value="C:fungal-type vacuole membrane"/>
    <property type="evidence" value="ECO:0007669"/>
    <property type="project" value="InterPro"/>
</dbReference>
<dbReference type="InterPro" id="IPR059065">
    <property type="entry name" value="Ig_Tag1-like_4th"/>
</dbReference>
<feature type="compositionally biased region" description="Basic and acidic residues" evidence="1">
    <location>
        <begin position="13"/>
        <end position="23"/>
    </location>
</feature>
<dbReference type="InParanoid" id="A0A2T3AIX2"/>
<keyword evidence="2" id="KW-0472">Membrane</keyword>
<dbReference type="InterPro" id="IPR046368">
    <property type="entry name" value="Tag1"/>
</dbReference>
<dbReference type="Pfam" id="PF26153">
    <property type="entry name" value="LEA-2L_5"/>
    <property type="match status" value="1"/>
</dbReference>
<keyword evidence="2" id="KW-0812">Transmembrane</keyword>
<feature type="domain" description="Tag1-like fourth Ig-like" evidence="4">
    <location>
        <begin position="587"/>
        <end position="700"/>
    </location>
</feature>
<accession>A0A2T3AIX2</accession>
<dbReference type="AlphaFoldDB" id="A0A2T3AIX2"/>
<feature type="transmembrane region" description="Helical" evidence="2">
    <location>
        <begin position="75"/>
        <end position="95"/>
    </location>
</feature>
<gene>
    <name evidence="6" type="ORF">BD289DRAFT_361080</name>
</gene>
<evidence type="ECO:0000259" key="3">
    <source>
        <dbReference type="Pfam" id="PF22786"/>
    </source>
</evidence>
<protein>
    <recommendedName>
        <fullName evidence="8">Pre-rRNA processing protein</fullName>
    </recommendedName>
</protein>
<dbReference type="OrthoDB" id="5596576at2759"/>
<dbReference type="Proteomes" id="UP000241462">
    <property type="component" value="Unassembled WGS sequence"/>
</dbReference>
<evidence type="ECO:0000259" key="4">
    <source>
        <dbReference type="Pfam" id="PF26150"/>
    </source>
</evidence>
<feature type="region of interest" description="Disordered" evidence="1">
    <location>
        <begin position="1"/>
        <end position="66"/>
    </location>
</feature>